<organism evidence="19 20">
    <name type="scientific">Sphingomonas floccifaciens</name>
    <dbReference type="NCBI Taxonomy" id="1844115"/>
    <lineage>
        <taxon>Bacteria</taxon>
        <taxon>Pseudomonadati</taxon>
        <taxon>Pseudomonadota</taxon>
        <taxon>Alphaproteobacteria</taxon>
        <taxon>Sphingomonadales</taxon>
        <taxon>Sphingomonadaceae</taxon>
        <taxon>Sphingomonas</taxon>
    </lineage>
</organism>
<keyword evidence="6 16" id="KW-0812">Transmembrane</keyword>
<evidence type="ECO:0000259" key="18">
    <source>
        <dbReference type="PROSITE" id="PS50999"/>
    </source>
</evidence>
<evidence type="ECO:0000256" key="5">
    <source>
        <dbReference type="ARBA" id="ARBA00022660"/>
    </source>
</evidence>
<dbReference type="NCBIfam" id="TIGR01433">
    <property type="entry name" value="CyoA"/>
    <property type="match status" value="1"/>
</dbReference>
<feature type="domain" description="Cytochrome oxidase subunit II copper A binding" evidence="17">
    <location>
        <begin position="135"/>
        <end position="247"/>
    </location>
</feature>
<dbReference type="PANTHER" id="PTHR22888">
    <property type="entry name" value="CYTOCHROME C OXIDASE, SUBUNIT II"/>
    <property type="match status" value="1"/>
</dbReference>
<keyword evidence="3" id="KW-0813">Transport</keyword>
<dbReference type="InterPro" id="IPR002429">
    <property type="entry name" value="CcO_II-like_C"/>
</dbReference>
<evidence type="ECO:0000256" key="3">
    <source>
        <dbReference type="ARBA" id="ARBA00022448"/>
    </source>
</evidence>
<keyword evidence="20" id="KW-1185">Reference proteome</keyword>
<comment type="caution">
    <text evidence="19">The sequence shown here is derived from an EMBL/GenBank/DDBJ whole genome shotgun (WGS) entry which is preliminary data.</text>
</comment>
<keyword evidence="7" id="KW-0732">Signal</keyword>
<dbReference type="SUPFAM" id="SSF49503">
    <property type="entry name" value="Cupredoxins"/>
    <property type="match status" value="1"/>
</dbReference>
<evidence type="ECO:0000256" key="16">
    <source>
        <dbReference type="SAM" id="Phobius"/>
    </source>
</evidence>
<reference evidence="20" key="1">
    <citation type="journal article" date="2019" name="Int. J. Syst. Evol. Microbiol.">
        <title>The Global Catalogue of Microorganisms (GCM) 10K type strain sequencing project: providing services to taxonomists for standard genome sequencing and annotation.</title>
        <authorList>
            <consortium name="The Broad Institute Genomics Platform"/>
            <consortium name="The Broad Institute Genome Sequencing Center for Infectious Disease"/>
            <person name="Wu L."/>
            <person name="Ma J."/>
        </authorList>
    </citation>
    <scope>NUCLEOTIDE SEQUENCE [LARGE SCALE GENOMIC DNA]</scope>
    <source>
        <strain evidence="20">Q85</strain>
    </source>
</reference>
<accession>A0ABW4NH49</accession>
<evidence type="ECO:0000256" key="9">
    <source>
        <dbReference type="ARBA" id="ARBA00022989"/>
    </source>
</evidence>
<keyword evidence="4" id="KW-1003">Cell membrane</keyword>
<feature type="region of interest" description="Disordered" evidence="15">
    <location>
        <begin position="339"/>
        <end position="392"/>
    </location>
</feature>
<dbReference type="RefSeq" id="WP_380941497.1">
    <property type="nucleotide sequence ID" value="NZ_JBHUFC010000008.1"/>
</dbReference>
<dbReference type="SUPFAM" id="SSF81464">
    <property type="entry name" value="Cytochrome c oxidase subunit II-like, transmembrane region"/>
    <property type="match status" value="1"/>
</dbReference>
<comment type="similarity">
    <text evidence="2">Belongs to the cytochrome c oxidase subunit 2 family.</text>
</comment>
<feature type="transmembrane region" description="Helical" evidence="16">
    <location>
        <begin position="89"/>
        <end position="110"/>
    </location>
</feature>
<dbReference type="PROSITE" id="PS51257">
    <property type="entry name" value="PROKAR_LIPOPROTEIN"/>
    <property type="match status" value="1"/>
</dbReference>
<dbReference type="InterPro" id="IPR036257">
    <property type="entry name" value="Cyt_c_oxidase_su2_TM_sf"/>
</dbReference>
<dbReference type="Gene3D" id="2.60.40.420">
    <property type="entry name" value="Cupredoxins - blue copper proteins"/>
    <property type="match status" value="1"/>
</dbReference>
<evidence type="ECO:0000256" key="13">
    <source>
        <dbReference type="ARBA" id="ARBA00023288"/>
    </source>
</evidence>
<gene>
    <name evidence="19" type="primary">cyoA</name>
    <name evidence="19" type="ORF">ACFSC3_16490</name>
</gene>
<evidence type="ECO:0000256" key="14">
    <source>
        <dbReference type="ARBA" id="ARBA00030198"/>
    </source>
</evidence>
<sequence length="392" mass="42370">MLRPGPNLIRWAKRLPMLALPALLGGCDMVVMNPAGDIAVQQRDLILFSTGVMMLIIVPVMVLTVVFARKYRRGNANKTYDPKFDHSTTLELVIWACPLLIIIALSAVTWTSTHLLDPFRPLERLGPGRPVPAGTKPLEVQAIALDWKWLFIYPDLGIATVNELALPVDVPVHFSITSTDQFNTLYVPTLAGMIYAMPTMKSELNAVINKPVTSEGYSGNYTGRGYSDMRFKFYGRSPDDFARWVSGIKAGGGALQTANYIDLAKPSEKVPVMRFASVQSGLFDRIVNRCVEPGKPCMVDVMARDMARAGGNPNDHRMGAGMAPGRGAAPIIGEKPVPALQKAPEDKGSGPNVTKPGKPGAPGQTKPGDQRNRDMSAVSPILVPGAARAVRA</sequence>
<dbReference type="InterPro" id="IPR006333">
    <property type="entry name" value="Cyt_o_ubiquinol_oxidase_su2"/>
</dbReference>
<keyword evidence="9 16" id="KW-1133">Transmembrane helix</keyword>
<keyword evidence="13" id="KW-0449">Lipoprotein</keyword>
<dbReference type="PROSITE" id="PS50857">
    <property type="entry name" value="COX2_CUA"/>
    <property type="match status" value="1"/>
</dbReference>
<evidence type="ECO:0000313" key="20">
    <source>
        <dbReference type="Proteomes" id="UP001597283"/>
    </source>
</evidence>
<evidence type="ECO:0000256" key="1">
    <source>
        <dbReference type="ARBA" id="ARBA00004651"/>
    </source>
</evidence>
<comment type="subcellular location">
    <subcellularLocation>
        <location evidence="1">Cell membrane</location>
        <topology evidence="1">Multi-pass membrane protein</topology>
    </subcellularLocation>
</comment>
<dbReference type="Pfam" id="PF06481">
    <property type="entry name" value="COX_ARM"/>
    <property type="match status" value="1"/>
</dbReference>
<dbReference type="InterPro" id="IPR008972">
    <property type="entry name" value="Cupredoxin"/>
</dbReference>
<keyword evidence="5" id="KW-0679">Respiratory chain</keyword>
<name>A0ABW4NH49_9SPHN</name>
<proteinExistence type="inferred from homology"/>
<evidence type="ECO:0000256" key="10">
    <source>
        <dbReference type="ARBA" id="ARBA00023002"/>
    </source>
</evidence>
<keyword evidence="12" id="KW-0564">Palmitate</keyword>
<feature type="domain" description="Cytochrome oxidase subunit II transmembrane region profile" evidence="18">
    <location>
        <begin position="23"/>
        <end position="120"/>
    </location>
</feature>
<keyword evidence="10" id="KW-0560">Oxidoreductase</keyword>
<evidence type="ECO:0000256" key="7">
    <source>
        <dbReference type="ARBA" id="ARBA00022729"/>
    </source>
</evidence>
<dbReference type="InterPro" id="IPR034227">
    <property type="entry name" value="CuRO_UO_II"/>
</dbReference>
<evidence type="ECO:0000256" key="12">
    <source>
        <dbReference type="ARBA" id="ARBA00023139"/>
    </source>
</evidence>
<dbReference type="InterPro" id="IPR011759">
    <property type="entry name" value="Cyt_c_oxidase_su2_TM_dom"/>
</dbReference>
<dbReference type="InterPro" id="IPR045187">
    <property type="entry name" value="CcO_II"/>
</dbReference>
<dbReference type="Proteomes" id="UP001597283">
    <property type="component" value="Unassembled WGS sequence"/>
</dbReference>
<evidence type="ECO:0000259" key="17">
    <source>
        <dbReference type="PROSITE" id="PS50857"/>
    </source>
</evidence>
<dbReference type="Gene3D" id="1.10.287.90">
    <property type="match status" value="1"/>
</dbReference>
<dbReference type="CDD" id="cd04212">
    <property type="entry name" value="CuRO_UO_II"/>
    <property type="match status" value="1"/>
</dbReference>
<keyword evidence="11 16" id="KW-0472">Membrane</keyword>
<dbReference type="PROSITE" id="PS50999">
    <property type="entry name" value="COX2_TM"/>
    <property type="match status" value="1"/>
</dbReference>
<evidence type="ECO:0000256" key="15">
    <source>
        <dbReference type="SAM" id="MobiDB-lite"/>
    </source>
</evidence>
<protein>
    <recommendedName>
        <fullName evidence="14">Ubiquinol oxidase polypeptide II</fullName>
    </recommendedName>
</protein>
<evidence type="ECO:0000256" key="6">
    <source>
        <dbReference type="ARBA" id="ARBA00022692"/>
    </source>
</evidence>
<evidence type="ECO:0000256" key="8">
    <source>
        <dbReference type="ARBA" id="ARBA00022982"/>
    </source>
</evidence>
<evidence type="ECO:0000256" key="4">
    <source>
        <dbReference type="ARBA" id="ARBA00022475"/>
    </source>
</evidence>
<dbReference type="PANTHER" id="PTHR22888:SF18">
    <property type="entry name" value="CYTOCHROME BO(3) UBIQUINOL OXIDASE SUBUNIT 2"/>
    <property type="match status" value="1"/>
</dbReference>
<evidence type="ECO:0000256" key="11">
    <source>
        <dbReference type="ARBA" id="ARBA00023136"/>
    </source>
</evidence>
<feature type="transmembrane region" description="Helical" evidence="16">
    <location>
        <begin position="45"/>
        <end position="68"/>
    </location>
</feature>
<dbReference type="InterPro" id="IPR010514">
    <property type="entry name" value="COX_ARM"/>
</dbReference>
<keyword evidence="8" id="KW-0249">Electron transport</keyword>
<evidence type="ECO:0000256" key="2">
    <source>
        <dbReference type="ARBA" id="ARBA00007866"/>
    </source>
</evidence>
<dbReference type="EMBL" id="JBHUFC010000008">
    <property type="protein sequence ID" value="MFD1789161.1"/>
    <property type="molecule type" value="Genomic_DNA"/>
</dbReference>
<evidence type="ECO:0000313" key="19">
    <source>
        <dbReference type="EMBL" id="MFD1789161.1"/>
    </source>
</evidence>